<evidence type="ECO:0008006" key="4">
    <source>
        <dbReference type="Google" id="ProtNLM"/>
    </source>
</evidence>
<gene>
    <name evidence="2" type="ORF">RM445_25880</name>
</gene>
<evidence type="ECO:0000313" key="3">
    <source>
        <dbReference type="Proteomes" id="UP001183202"/>
    </source>
</evidence>
<keyword evidence="3" id="KW-1185">Reference proteome</keyword>
<comment type="caution">
    <text evidence="2">The sequence shown here is derived from an EMBL/GenBank/DDBJ whole genome shotgun (WGS) entry which is preliminary data.</text>
</comment>
<reference evidence="3" key="1">
    <citation type="submission" date="2023-07" db="EMBL/GenBank/DDBJ databases">
        <title>30 novel species of actinomycetes from the DSMZ collection.</title>
        <authorList>
            <person name="Nouioui I."/>
        </authorList>
    </citation>
    <scope>NUCLEOTIDE SEQUENCE [LARGE SCALE GENOMIC DNA]</scope>
    <source>
        <strain evidence="3">DSM 45834</strain>
    </source>
</reference>
<protein>
    <recommendedName>
        <fullName evidence="4">Colicin import membrane protein</fullName>
    </recommendedName>
</protein>
<dbReference type="EMBL" id="JAVREJ010000023">
    <property type="protein sequence ID" value="MDT0352953.1"/>
    <property type="molecule type" value="Genomic_DNA"/>
</dbReference>
<feature type="compositionally biased region" description="Low complexity" evidence="1">
    <location>
        <begin position="168"/>
        <end position="196"/>
    </location>
</feature>
<dbReference type="RefSeq" id="WP_311559461.1">
    <property type="nucleotide sequence ID" value="NZ_JAVREJ010000023.1"/>
</dbReference>
<evidence type="ECO:0000256" key="1">
    <source>
        <dbReference type="SAM" id="MobiDB-lite"/>
    </source>
</evidence>
<evidence type="ECO:0000313" key="2">
    <source>
        <dbReference type="EMBL" id="MDT0352953.1"/>
    </source>
</evidence>
<dbReference type="Proteomes" id="UP001183202">
    <property type="component" value="Unassembled WGS sequence"/>
</dbReference>
<feature type="compositionally biased region" description="Polar residues" evidence="1">
    <location>
        <begin position="200"/>
        <end position="211"/>
    </location>
</feature>
<feature type="region of interest" description="Disordered" evidence="1">
    <location>
        <begin position="168"/>
        <end position="211"/>
    </location>
</feature>
<name>A0ABU2NG60_9PSEU</name>
<organism evidence="2 3">
    <name type="scientific">Pseudonocardia charpentierae</name>
    <dbReference type="NCBI Taxonomy" id="3075545"/>
    <lineage>
        <taxon>Bacteria</taxon>
        <taxon>Bacillati</taxon>
        <taxon>Actinomycetota</taxon>
        <taxon>Actinomycetes</taxon>
        <taxon>Pseudonocardiales</taxon>
        <taxon>Pseudonocardiaceae</taxon>
        <taxon>Pseudonocardia</taxon>
    </lineage>
</organism>
<proteinExistence type="predicted"/>
<accession>A0ABU2NG60</accession>
<sequence length="211" mass="20257">MPRAPVLHALTTAARVGLSALVAVTLVGSAAVAMGRTETPLQALAAVRSPGTFPVAPAAGPPAAPEVVAVPVLTVGTVMNLPFGGVATAAKGRTATVVDAIEKREAAERAEAARRAAAARAAAAAKAAAERAAAQRAAEQRAAAQRAANAAAARQAAAAAAAEQAAAEQAAARRAAARQAAARQAAAEEAAAAEAATPAGASTLSDALSGG</sequence>